<dbReference type="AlphaFoldDB" id="A0A8J8NLB6"/>
<dbReference type="OrthoDB" id="418268at2759"/>
<feature type="compositionally biased region" description="Basic residues" evidence="4">
    <location>
        <begin position="205"/>
        <end position="215"/>
    </location>
</feature>
<evidence type="ECO:0000256" key="3">
    <source>
        <dbReference type="ARBA" id="ARBA00023134"/>
    </source>
</evidence>
<dbReference type="SUPFAM" id="SSF52540">
    <property type="entry name" value="P-loop containing nucleoside triphosphate hydrolases"/>
    <property type="match status" value="1"/>
</dbReference>
<dbReference type="SMART" id="SM00176">
    <property type="entry name" value="RAN"/>
    <property type="match status" value="1"/>
</dbReference>
<dbReference type="InterPro" id="IPR027417">
    <property type="entry name" value="P-loop_NTPase"/>
</dbReference>
<dbReference type="Proteomes" id="UP000785679">
    <property type="component" value="Unassembled WGS sequence"/>
</dbReference>
<evidence type="ECO:0000313" key="5">
    <source>
        <dbReference type="EMBL" id="TNV76256.1"/>
    </source>
</evidence>
<organism evidence="5 6">
    <name type="scientific">Halteria grandinella</name>
    <dbReference type="NCBI Taxonomy" id="5974"/>
    <lineage>
        <taxon>Eukaryota</taxon>
        <taxon>Sar</taxon>
        <taxon>Alveolata</taxon>
        <taxon>Ciliophora</taxon>
        <taxon>Intramacronucleata</taxon>
        <taxon>Spirotrichea</taxon>
        <taxon>Stichotrichia</taxon>
        <taxon>Sporadotrichida</taxon>
        <taxon>Halteriidae</taxon>
        <taxon>Halteria</taxon>
    </lineage>
</organism>
<gene>
    <name evidence="5" type="ORF">FGO68_gene15723</name>
</gene>
<dbReference type="PRINTS" id="PR00449">
    <property type="entry name" value="RASTRNSFRMNG"/>
</dbReference>
<protein>
    <submittedName>
        <fullName evidence="5">Uncharacterized protein</fullName>
    </submittedName>
</protein>
<feature type="region of interest" description="Disordered" evidence="4">
    <location>
        <begin position="171"/>
        <end position="215"/>
    </location>
</feature>
<dbReference type="PANTHER" id="PTHR47981:SF20">
    <property type="entry name" value="RAS-RELATED PROTEIN RAB-7A"/>
    <property type="match status" value="1"/>
</dbReference>
<accession>A0A8J8NLB6</accession>
<reference evidence="5" key="1">
    <citation type="submission" date="2019-06" db="EMBL/GenBank/DDBJ databases">
        <authorList>
            <person name="Zheng W."/>
        </authorList>
    </citation>
    <scope>NUCLEOTIDE SEQUENCE</scope>
    <source>
        <strain evidence="5">QDHG01</strain>
    </source>
</reference>
<evidence type="ECO:0000313" key="6">
    <source>
        <dbReference type="Proteomes" id="UP000785679"/>
    </source>
</evidence>
<dbReference type="InterPro" id="IPR005225">
    <property type="entry name" value="Small_GTP-bd"/>
</dbReference>
<sequence length="215" mass="23939">METRNRSGTNTGKSSVAKCFIKIVAIGDSGVDFSNKEIRTSSGSLVTLQIWDTAGQERYQSLGTAFYRGADCCLLCYDLTNQQSFENILMWKNNFLQKSMVTQPETFPFLVVGNKLDLEQEQRSVSYKNLERFCKENGNMLFVEASAKSNLNVEQAFHQLAEQALKRQESMQRSLDDQFKTTNGSNGGRSGSAPRGTQLNPSQRGGKKEKKGGCC</sequence>
<keyword evidence="6" id="KW-1185">Reference proteome</keyword>
<evidence type="ECO:0000256" key="1">
    <source>
        <dbReference type="ARBA" id="ARBA00006270"/>
    </source>
</evidence>
<dbReference type="SMART" id="SM00174">
    <property type="entry name" value="RHO"/>
    <property type="match status" value="1"/>
</dbReference>
<dbReference type="PROSITE" id="PS51420">
    <property type="entry name" value="RHO"/>
    <property type="match status" value="1"/>
</dbReference>
<dbReference type="SMART" id="SM00175">
    <property type="entry name" value="RAB"/>
    <property type="match status" value="1"/>
</dbReference>
<dbReference type="GO" id="GO:0003924">
    <property type="term" value="F:GTPase activity"/>
    <property type="evidence" value="ECO:0007669"/>
    <property type="project" value="InterPro"/>
</dbReference>
<keyword evidence="2" id="KW-0547">Nucleotide-binding</keyword>
<name>A0A8J8NLB6_HALGN</name>
<dbReference type="NCBIfam" id="TIGR00231">
    <property type="entry name" value="small_GTP"/>
    <property type="match status" value="1"/>
</dbReference>
<dbReference type="Gene3D" id="3.40.50.300">
    <property type="entry name" value="P-loop containing nucleotide triphosphate hydrolases"/>
    <property type="match status" value="1"/>
</dbReference>
<dbReference type="GO" id="GO:0005525">
    <property type="term" value="F:GTP binding"/>
    <property type="evidence" value="ECO:0007669"/>
    <property type="project" value="UniProtKB-KW"/>
</dbReference>
<evidence type="ECO:0000256" key="4">
    <source>
        <dbReference type="SAM" id="MobiDB-lite"/>
    </source>
</evidence>
<comment type="similarity">
    <text evidence="1">Belongs to the small GTPase superfamily. Rab family.</text>
</comment>
<dbReference type="EMBL" id="RRYP01013907">
    <property type="protein sequence ID" value="TNV76256.1"/>
    <property type="molecule type" value="Genomic_DNA"/>
</dbReference>
<dbReference type="InterPro" id="IPR001806">
    <property type="entry name" value="Small_GTPase"/>
</dbReference>
<keyword evidence="3" id="KW-0342">GTP-binding</keyword>
<dbReference type="PROSITE" id="PS51421">
    <property type="entry name" value="RAS"/>
    <property type="match status" value="1"/>
</dbReference>
<dbReference type="Pfam" id="PF00071">
    <property type="entry name" value="Ras"/>
    <property type="match status" value="1"/>
</dbReference>
<dbReference type="SMART" id="SM00173">
    <property type="entry name" value="RAS"/>
    <property type="match status" value="1"/>
</dbReference>
<dbReference type="FunFam" id="3.40.50.300:FF:001447">
    <property type="entry name" value="Ras-related protein Rab-1B"/>
    <property type="match status" value="1"/>
</dbReference>
<dbReference type="PANTHER" id="PTHR47981">
    <property type="entry name" value="RAB FAMILY"/>
    <property type="match status" value="1"/>
</dbReference>
<dbReference type="PROSITE" id="PS51419">
    <property type="entry name" value="RAB"/>
    <property type="match status" value="1"/>
</dbReference>
<evidence type="ECO:0000256" key="2">
    <source>
        <dbReference type="ARBA" id="ARBA00022741"/>
    </source>
</evidence>
<comment type="caution">
    <text evidence="5">The sequence shown here is derived from an EMBL/GenBank/DDBJ whole genome shotgun (WGS) entry which is preliminary data.</text>
</comment>
<proteinExistence type="inferred from homology"/>